<dbReference type="GeneID" id="93711247"/>
<dbReference type="PANTHER" id="PTHR31272">
    <property type="entry name" value="CYTOCHROME C-TYPE BIOGENESIS PROTEIN HI_1454-RELATED"/>
    <property type="match status" value="1"/>
</dbReference>
<dbReference type="Pfam" id="PF02683">
    <property type="entry name" value="DsbD_TM"/>
    <property type="match status" value="1"/>
</dbReference>
<dbReference type="InterPro" id="IPR051790">
    <property type="entry name" value="Cytochrome_c-biogenesis_DsbD"/>
</dbReference>
<protein>
    <submittedName>
        <fullName evidence="8">Cytochrome c-type biogenesis protein</fullName>
    </submittedName>
</protein>
<dbReference type="RefSeq" id="WP_061805301.1">
    <property type="nucleotide sequence ID" value="NZ_FOXX01000006.1"/>
</dbReference>
<keyword evidence="3 6" id="KW-0812">Transmembrane</keyword>
<dbReference type="Proteomes" id="UP000182762">
    <property type="component" value="Unassembled WGS sequence"/>
</dbReference>
<evidence type="ECO:0000313" key="9">
    <source>
        <dbReference type="Proteomes" id="UP000182762"/>
    </source>
</evidence>
<gene>
    <name evidence="8" type="ORF">SAMN02745910_02602</name>
</gene>
<proteinExistence type="inferred from homology"/>
<evidence type="ECO:0000256" key="3">
    <source>
        <dbReference type="ARBA" id="ARBA00022692"/>
    </source>
</evidence>
<comment type="caution">
    <text evidence="8">The sequence shown here is derived from an EMBL/GenBank/DDBJ whole genome shotgun (WGS) entry which is preliminary data.</text>
</comment>
<dbReference type="InterPro" id="IPR003834">
    <property type="entry name" value="Cyt_c_assmbl_TM_dom"/>
</dbReference>
<dbReference type="EMBL" id="FOXX01000006">
    <property type="protein sequence ID" value="SFQ66217.1"/>
    <property type="molecule type" value="Genomic_DNA"/>
</dbReference>
<feature type="domain" description="Cytochrome C biogenesis protein transmembrane" evidence="7">
    <location>
        <begin position="7"/>
        <end position="213"/>
    </location>
</feature>
<reference evidence="8 9" key="1">
    <citation type="submission" date="2016-10" db="EMBL/GenBank/DDBJ databases">
        <authorList>
            <person name="Varghese N."/>
            <person name="Submissions S."/>
        </authorList>
    </citation>
    <scope>NUCLEOTIDE SEQUENCE [LARGE SCALE GENOMIC DNA]</scope>
    <source>
        <strain evidence="8 9">DSM 13796</strain>
    </source>
</reference>
<feature type="transmembrane region" description="Helical" evidence="6">
    <location>
        <begin position="88"/>
        <end position="108"/>
    </location>
</feature>
<keyword evidence="4 6" id="KW-1133">Transmembrane helix</keyword>
<evidence type="ECO:0000256" key="4">
    <source>
        <dbReference type="ARBA" id="ARBA00022989"/>
    </source>
</evidence>
<evidence type="ECO:0000256" key="5">
    <source>
        <dbReference type="ARBA" id="ARBA00023136"/>
    </source>
</evidence>
<name>A0A1I6ACD4_9BACI</name>
<organism evidence="8 9">
    <name type="scientific">Priestia endophytica DSM 13796</name>
    <dbReference type="NCBI Taxonomy" id="1121089"/>
    <lineage>
        <taxon>Bacteria</taxon>
        <taxon>Bacillati</taxon>
        <taxon>Bacillota</taxon>
        <taxon>Bacilli</taxon>
        <taxon>Bacillales</taxon>
        <taxon>Bacillaceae</taxon>
        <taxon>Priestia</taxon>
    </lineage>
</organism>
<comment type="subcellular location">
    <subcellularLocation>
        <location evidence="1">Membrane</location>
        <topology evidence="1">Multi-pass membrane protein</topology>
    </subcellularLocation>
</comment>
<evidence type="ECO:0000256" key="6">
    <source>
        <dbReference type="SAM" id="Phobius"/>
    </source>
</evidence>
<dbReference type="PANTHER" id="PTHR31272:SF4">
    <property type="entry name" value="CYTOCHROME C-TYPE BIOGENESIS PROTEIN HI_1454-RELATED"/>
    <property type="match status" value="1"/>
</dbReference>
<evidence type="ECO:0000313" key="8">
    <source>
        <dbReference type="EMBL" id="SFQ66217.1"/>
    </source>
</evidence>
<keyword evidence="5 6" id="KW-0472">Membrane</keyword>
<evidence type="ECO:0000256" key="1">
    <source>
        <dbReference type="ARBA" id="ARBA00004141"/>
    </source>
</evidence>
<comment type="similarity">
    <text evidence="2">Belongs to the DsbD family.</text>
</comment>
<keyword evidence="9" id="KW-1185">Reference proteome</keyword>
<feature type="transmembrane region" description="Helical" evidence="6">
    <location>
        <begin position="128"/>
        <end position="158"/>
    </location>
</feature>
<accession>A0A1I6ACD4</accession>
<feature type="transmembrane region" description="Helical" evidence="6">
    <location>
        <begin position="6"/>
        <end position="34"/>
    </location>
</feature>
<feature type="transmembrane region" description="Helical" evidence="6">
    <location>
        <begin position="164"/>
        <end position="186"/>
    </location>
</feature>
<evidence type="ECO:0000256" key="2">
    <source>
        <dbReference type="ARBA" id="ARBA00006143"/>
    </source>
</evidence>
<evidence type="ECO:0000259" key="7">
    <source>
        <dbReference type="Pfam" id="PF02683"/>
    </source>
</evidence>
<sequence>MVSDINLFLAFGAGVLSFISPCCLPLYPAFLSYITGVSVEKLKEGERAGRKMAMVHTLFFILGFSVIFIALGFATSLVGTWFHNYQDFIRQIGAIFIVFFGLLVLGILKPTFLMKDRKLSFTKRPSGLLGSSLIGVAFAAGWTPCTGPILVSVMALAATNPSSGLLYMTAYALGFSIPFFLMSFFIGGAKWIKKYSRHFTKVGGGLMVAMGVVLYFDWMTKIIVYSTSLFGGFQGF</sequence>
<feature type="transmembrane region" description="Helical" evidence="6">
    <location>
        <begin position="55"/>
        <end position="82"/>
    </location>
</feature>